<evidence type="ECO:0000256" key="3">
    <source>
        <dbReference type="ARBA" id="ARBA00023002"/>
    </source>
</evidence>
<feature type="compositionally biased region" description="Low complexity" evidence="4">
    <location>
        <begin position="627"/>
        <end position="668"/>
    </location>
</feature>
<feature type="compositionally biased region" description="Low complexity" evidence="4">
    <location>
        <begin position="782"/>
        <end position="793"/>
    </location>
</feature>
<dbReference type="PANTHER" id="PTHR43899:SF13">
    <property type="entry name" value="RH59310P"/>
    <property type="match status" value="1"/>
</dbReference>
<dbReference type="PRINTS" id="PR00081">
    <property type="entry name" value="GDHRDH"/>
</dbReference>
<feature type="compositionally biased region" description="Pro residues" evidence="4">
    <location>
        <begin position="712"/>
        <end position="729"/>
    </location>
</feature>
<feature type="transmembrane region" description="Helical" evidence="5">
    <location>
        <begin position="66"/>
        <end position="92"/>
    </location>
</feature>
<keyword evidence="3" id="KW-0560">Oxidoreductase</keyword>
<organism evidence="6 7">
    <name type="scientific">Heterodera schachtii</name>
    <name type="common">Sugarbeet cyst nematode worm</name>
    <name type="synonym">Tylenchus schachtii</name>
    <dbReference type="NCBI Taxonomy" id="97005"/>
    <lineage>
        <taxon>Eukaryota</taxon>
        <taxon>Metazoa</taxon>
        <taxon>Ecdysozoa</taxon>
        <taxon>Nematoda</taxon>
        <taxon>Chromadorea</taxon>
        <taxon>Rhabditida</taxon>
        <taxon>Tylenchina</taxon>
        <taxon>Tylenchomorpha</taxon>
        <taxon>Tylenchoidea</taxon>
        <taxon>Heteroderidae</taxon>
        <taxon>Heteroderinae</taxon>
        <taxon>Heterodera</taxon>
    </lineage>
</organism>
<dbReference type="EMBL" id="JBICCN010000309">
    <property type="protein sequence ID" value="KAL3079055.1"/>
    <property type="molecule type" value="Genomic_DNA"/>
</dbReference>
<comment type="caution">
    <text evidence="6">The sequence shown here is derived from an EMBL/GenBank/DDBJ whole genome shotgun (WGS) entry which is preliminary data.</text>
</comment>
<dbReference type="Gene3D" id="3.40.50.720">
    <property type="entry name" value="NAD(P)-binding Rossmann-like Domain"/>
    <property type="match status" value="1"/>
</dbReference>
<feature type="compositionally biased region" description="Polar residues" evidence="4">
    <location>
        <begin position="770"/>
        <end position="781"/>
    </location>
</feature>
<feature type="compositionally biased region" description="Polar residues" evidence="4">
    <location>
        <begin position="830"/>
        <end position="840"/>
    </location>
</feature>
<keyword evidence="5" id="KW-0472">Membrane</keyword>
<feature type="compositionally biased region" description="Basic residues" evidence="4">
    <location>
        <begin position="858"/>
        <end position="870"/>
    </location>
</feature>
<dbReference type="Proteomes" id="UP001620645">
    <property type="component" value="Unassembled WGS sequence"/>
</dbReference>
<feature type="transmembrane region" description="Helical" evidence="5">
    <location>
        <begin position="446"/>
        <end position="469"/>
    </location>
</feature>
<dbReference type="InterPro" id="IPR002347">
    <property type="entry name" value="SDR_fam"/>
</dbReference>
<protein>
    <submittedName>
        <fullName evidence="6">Uncharacterized protein</fullName>
    </submittedName>
</protein>
<comment type="similarity">
    <text evidence="2">Belongs to the short-chain dehydrogenases/reductases (SDR) family.</text>
</comment>
<reference evidence="6 7" key="1">
    <citation type="submission" date="2024-10" db="EMBL/GenBank/DDBJ databases">
        <authorList>
            <person name="Kim D."/>
        </authorList>
    </citation>
    <scope>NUCLEOTIDE SEQUENCE [LARGE SCALE GENOMIC DNA]</scope>
    <source>
        <strain evidence="6">Taebaek</strain>
    </source>
</reference>
<dbReference type="AlphaFoldDB" id="A0ABD2IMJ9"/>
<accession>A0ABD2IMJ9</accession>
<keyword evidence="5" id="KW-1133">Transmembrane helix</keyword>
<dbReference type="SUPFAM" id="SSF51735">
    <property type="entry name" value="NAD(P)-binding Rossmann-fold domains"/>
    <property type="match status" value="1"/>
</dbReference>
<dbReference type="PROSITE" id="PS00061">
    <property type="entry name" value="ADH_SHORT"/>
    <property type="match status" value="1"/>
</dbReference>
<feature type="compositionally biased region" description="Basic and acidic residues" evidence="4">
    <location>
        <begin position="803"/>
        <end position="827"/>
    </location>
</feature>
<dbReference type="GO" id="GO:0005783">
    <property type="term" value="C:endoplasmic reticulum"/>
    <property type="evidence" value="ECO:0007669"/>
    <property type="project" value="UniProtKB-SubCell"/>
</dbReference>
<comment type="subcellular location">
    <subcellularLocation>
        <location evidence="1">Endoplasmic reticulum</location>
    </subcellularLocation>
</comment>
<evidence type="ECO:0000256" key="1">
    <source>
        <dbReference type="ARBA" id="ARBA00004240"/>
    </source>
</evidence>
<dbReference type="InterPro" id="IPR036291">
    <property type="entry name" value="NAD(P)-bd_dom_sf"/>
</dbReference>
<keyword evidence="5" id="KW-0812">Transmembrane</keyword>
<gene>
    <name evidence="6" type="ORF">niasHS_014837</name>
</gene>
<evidence type="ECO:0000256" key="5">
    <source>
        <dbReference type="SAM" id="Phobius"/>
    </source>
</evidence>
<feature type="region of interest" description="Disordered" evidence="4">
    <location>
        <begin position="712"/>
        <end position="870"/>
    </location>
</feature>
<feature type="region of interest" description="Disordered" evidence="4">
    <location>
        <begin position="569"/>
        <end position="668"/>
    </location>
</feature>
<dbReference type="PANTHER" id="PTHR43899">
    <property type="entry name" value="RH59310P"/>
    <property type="match status" value="1"/>
</dbReference>
<keyword evidence="7" id="KW-1185">Reference proteome</keyword>
<evidence type="ECO:0000256" key="4">
    <source>
        <dbReference type="SAM" id="MobiDB-lite"/>
    </source>
</evidence>
<dbReference type="InterPro" id="IPR020904">
    <property type="entry name" value="Sc_DH/Rdtase_CS"/>
</dbReference>
<name>A0ABD2IMJ9_HETSC</name>
<feature type="compositionally biased region" description="Pro residues" evidence="4">
    <location>
        <begin position="573"/>
        <end position="626"/>
    </location>
</feature>
<feature type="transmembrane region" description="Helical" evidence="5">
    <location>
        <begin position="514"/>
        <end position="533"/>
    </location>
</feature>
<sequence length="870" mass="95058">MRPFNSPSSTFTDWCPNWEILKFVLAPLSAEEPMSLASLITGSNCLKTCGMEDVQFAARRASDLFVTIRVCAVVLTSLLALFCILIIALRIYTLNMRKKRSNICRGSEHFISRESKEKCCCSSSSSRPIPPKLSHCAELPNSRDTTAAATPLPIPPPSICCSRSAEDEGFCPFHALLWVLKGYLIFRFIKFFEIFVRSVWGHFFTSPLNLAPYKKSWTVVTGCTDGIGKAYLEELVATKGIRKLYLIARNSTKLEALCSYLQENYEGCEIKRAIFDFEKDDFEKLPTELQTLEVGILINCAGTGPDQVANFANLPPGLSSVILRVNLLSCVKMIELILPGMLQRDRGIVVNFSSITGWRPLPYMSTYPASKAAISFFTDSLGDEFAHTNVKIQCLFPLLVATKLTQYAAEDANLLVLDAKSYARQAVNIIGNYRISTGCFMHDMQIAFGSFIGFNLFKLFYVPFGILGIHKRRIDAYNRKKLANERKSGEKGEGINSFLGPTFSSFCLQMLKHLLLLCLFPVLTLGCFGGASLPGQFPGQVNFDSYAAPPSYKTAPPAAVASPLSAPTITLEAPPPPPAPLFPPPAPPPAPLFPPPAPLPPPPASLFPPPAPLPPPPAPLFPPPQLPQLFQSPLKHAQPSSYSIAPPPSYSVSPPSSPSTEATYATPSTVPPTIPQLYSVVPPQYKVEAPQLPAFPTLPPVVFPALPNLSPPPPPEAIFFAGPPPPPPVKVSSYSVGPQPPPPPPPAPSYSVSPYEVPPPAYNPAFKVVNPTNSVELTGNEQQQLSQNQGQMQSADEQQSNRSKQDASQRDEKGTDDARGEAAEKPKQFGVTQQQAQKLDQPSVIGMNPLQMRDHLRTQLKKNRKPWNQP</sequence>
<feature type="compositionally biased region" description="Pro residues" evidence="4">
    <location>
        <begin position="738"/>
        <end position="748"/>
    </location>
</feature>
<dbReference type="InterPro" id="IPR051019">
    <property type="entry name" value="VLCFA-Steroid_DH"/>
</dbReference>
<evidence type="ECO:0000256" key="2">
    <source>
        <dbReference type="ARBA" id="ARBA00006484"/>
    </source>
</evidence>
<evidence type="ECO:0000313" key="6">
    <source>
        <dbReference type="EMBL" id="KAL3079055.1"/>
    </source>
</evidence>
<proteinExistence type="inferred from homology"/>
<evidence type="ECO:0000313" key="7">
    <source>
        <dbReference type="Proteomes" id="UP001620645"/>
    </source>
</evidence>
<dbReference type="CDD" id="cd05356">
    <property type="entry name" value="17beta-HSD1_like_SDR_c"/>
    <property type="match status" value="1"/>
</dbReference>
<dbReference type="GO" id="GO:0016491">
    <property type="term" value="F:oxidoreductase activity"/>
    <property type="evidence" value="ECO:0007669"/>
    <property type="project" value="UniProtKB-KW"/>
</dbReference>
<dbReference type="PRINTS" id="PR00080">
    <property type="entry name" value="SDRFAMILY"/>
</dbReference>
<dbReference type="Pfam" id="PF00106">
    <property type="entry name" value="adh_short"/>
    <property type="match status" value="1"/>
</dbReference>